<sequence length="283" mass="30873">MRIVTLSENTVSENSSPAVMLGGGLGEWGLSILVEADDYKILLDTGASISAVHNAELMGIDLSGVDKIVLSHGHFDHTGGLRDVLRKMKKKVEIIAHPDAWASKYVRIGKGPYVYGGIPFQRDELESLGASFNLTREPVWITENIVTSGEIPMTNEYEKIDPILYVKEKNEFRPDPLWDDQAIFVKDKKGLIIILGCAHRGIINTVNHAKKLTGVEKIHTIVGGTHLMGSSEDRLGFTVAELKASGIQCLGVSHCTGMAIAVKLAQVFGDKFFFNNAGTITEI</sequence>
<accession>A0A520KYR5</accession>
<proteinExistence type="predicted"/>
<dbReference type="InterPro" id="IPR036866">
    <property type="entry name" value="RibonucZ/Hydroxyglut_hydro"/>
</dbReference>
<dbReference type="SUPFAM" id="SSF56281">
    <property type="entry name" value="Metallo-hydrolase/oxidoreductase"/>
    <property type="match status" value="1"/>
</dbReference>
<evidence type="ECO:0000313" key="2">
    <source>
        <dbReference type="EMBL" id="RZN73374.1"/>
    </source>
</evidence>
<dbReference type="GO" id="GO:0016740">
    <property type="term" value="F:transferase activity"/>
    <property type="evidence" value="ECO:0007669"/>
    <property type="project" value="TreeGrafter"/>
</dbReference>
<dbReference type="InterPro" id="IPR052926">
    <property type="entry name" value="Metallo-beta-lactamase_dom"/>
</dbReference>
<dbReference type="PANTHER" id="PTHR13754">
    <property type="entry name" value="METALLO-BETA-LACTAMASE SUPERFAMILY PROTEIN"/>
    <property type="match status" value="1"/>
</dbReference>
<dbReference type="InterPro" id="IPR001969">
    <property type="entry name" value="Aspartic_peptidase_AS"/>
</dbReference>
<keyword evidence="2" id="KW-0378">Hydrolase</keyword>
<protein>
    <submittedName>
        <fullName evidence="2">MBL fold metallo-hydrolase</fullName>
    </submittedName>
</protein>
<dbReference type="PROSITE" id="PS00141">
    <property type="entry name" value="ASP_PROTEASE"/>
    <property type="match status" value="1"/>
</dbReference>
<dbReference type="GO" id="GO:0004190">
    <property type="term" value="F:aspartic-type endopeptidase activity"/>
    <property type="evidence" value="ECO:0007669"/>
    <property type="project" value="InterPro"/>
</dbReference>
<dbReference type="PANTHER" id="PTHR13754:SF18">
    <property type="entry name" value="7,8-DIHYDROPTERIN-6-METHYL-4-(BETA-D-RIBOFURANOSYL)-AMINOBENZENE-5'-PHOSPHATE SYNTHASE"/>
    <property type="match status" value="1"/>
</dbReference>
<dbReference type="GO" id="GO:0006508">
    <property type="term" value="P:proteolysis"/>
    <property type="evidence" value="ECO:0007669"/>
    <property type="project" value="InterPro"/>
</dbReference>
<dbReference type="AlphaFoldDB" id="A0A520KYR5"/>
<evidence type="ECO:0000313" key="3">
    <source>
        <dbReference type="Proteomes" id="UP000320766"/>
    </source>
</evidence>
<reference evidence="2 3" key="1">
    <citation type="journal article" date="2019" name="Nat. Microbiol.">
        <title>Wide diversity of methane and short-chain alkane metabolisms in uncultured archaea.</title>
        <authorList>
            <person name="Borrel G."/>
            <person name="Adam P.S."/>
            <person name="McKay L.J."/>
            <person name="Chen L.X."/>
            <person name="Sierra-Garcia I.N."/>
            <person name="Sieber C.M."/>
            <person name="Letourneur Q."/>
            <person name="Ghozlane A."/>
            <person name="Andersen G.L."/>
            <person name="Li W.J."/>
            <person name="Hallam S.J."/>
            <person name="Muyzer G."/>
            <person name="de Oliveira V.M."/>
            <person name="Inskeep W.P."/>
            <person name="Banfield J.F."/>
            <person name="Gribaldo S."/>
        </authorList>
    </citation>
    <scope>NUCLEOTIDE SEQUENCE [LARGE SCALE GENOMIC DNA]</scope>
    <source>
        <strain evidence="2">NM1b</strain>
    </source>
</reference>
<dbReference type="EMBL" id="RXIL01000012">
    <property type="protein sequence ID" value="RZN73374.1"/>
    <property type="molecule type" value="Genomic_DNA"/>
</dbReference>
<dbReference type="Pfam" id="PF00753">
    <property type="entry name" value="Lactamase_B"/>
    <property type="match status" value="1"/>
</dbReference>
<dbReference type="Proteomes" id="UP000320766">
    <property type="component" value="Unassembled WGS sequence"/>
</dbReference>
<gene>
    <name evidence="2" type="ORF">EF807_00745</name>
</gene>
<feature type="domain" description="Metallo-beta-lactamase" evidence="1">
    <location>
        <begin position="28"/>
        <end position="199"/>
    </location>
</feature>
<dbReference type="CDD" id="cd07713">
    <property type="entry name" value="DHPS-like_MBL-fold"/>
    <property type="match status" value="1"/>
</dbReference>
<dbReference type="SMART" id="SM00849">
    <property type="entry name" value="Lactamase_B"/>
    <property type="match status" value="1"/>
</dbReference>
<dbReference type="Gene3D" id="3.60.15.10">
    <property type="entry name" value="Ribonuclease Z/Hydroxyacylglutathione hydrolase-like"/>
    <property type="match status" value="1"/>
</dbReference>
<organism evidence="2 3">
    <name type="scientific">Candidatus Methanolliviera hydrocarbonicum</name>
    <dbReference type="NCBI Taxonomy" id="2491085"/>
    <lineage>
        <taxon>Archaea</taxon>
        <taxon>Methanobacteriati</taxon>
        <taxon>Methanobacteriota</taxon>
        <taxon>Candidatus Methanoliparia</taxon>
        <taxon>Candidatus Methanoliparales</taxon>
        <taxon>Candidatus Methanollivieraceae</taxon>
        <taxon>Candidatus Methanolliviera</taxon>
    </lineage>
</organism>
<dbReference type="InterPro" id="IPR001279">
    <property type="entry name" value="Metallo-B-lactamas"/>
</dbReference>
<name>A0A520KYR5_9EURY</name>
<dbReference type="InterPro" id="IPR041712">
    <property type="entry name" value="DHPS-like_MBL-fold"/>
</dbReference>
<comment type="caution">
    <text evidence="2">The sequence shown here is derived from an EMBL/GenBank/DDBJ whole genome shotgun (WGS) entry which is preliminary data.</text>
</comment>
<evidence type="ECO:0000259" key="1">
    <source>
        <dbReference type="SMART" id="SM00849"/>
    </source>
</evidence>